<organism evidence="4 5">
    <name type="scientific">Archangium gephyra</name>
    <dbReference type="NCBI Taxonomy" id="48"/>
    <lineage>
        <taxon>Bacteria</taxon>
        <taxon>Pseudomonadati</taxon>
        <taxon>Myxococcota</taxon>
        <taxon>Myxococcia</taxon>
        <taxon>Myxococcales</taxon>
        <taxon>Cystobacterineae</taxon>
        <taxon>Archangiaceae</taxon>
        <taxon>Archangium</taxon>
    </lineage>
</organism>
<dbReference type="CDD" id="cd01130">
    <property type="entry name" value="VirB11-like_ATPase"/>
    <property type="match status" value="1"/>
</dbReference>
<dbReference type="GO" id="GO:0016887">
    <property type="term" value="F:ATP hydrolysis activity"/>
    <property type="evidence" value="ECO:0007669"/>
    <property type="project" value="InterPro"/>
</dbReference>
<comment type="caution">
    <text evidence="4">The sequence shown here is derived from an EMBL/GenBank/DDBJ whole genome shotgun (WGS) entry which is preliminary data.</text>
</comment>
<dbReference type="Pfam" id="PF00437">
    <property type="entry name" value="T2SSE"/>
    <property type="match status" value="1"/>
</dbReference>
<evidence type="ECO:0000256" key="1">
    <source>
        <dbReference type="ARBA" id="ARBA00006611"/>
    </source>
</evidence>
<dbReference type="InterPro" id="IPR050921">
    <property type="entry name" value="T4SS_GSP_E_ATPase"/>
</dbReference>
<dbReference type="InterPro" id="IPR001482">
    <property type="entry name" value="T2SS/T4SS_dom"/>
</dbReference>
<reference evidence="4 5" key="1">
    <citation type="submission" date="2017-08" db="EMBL/GenBank/DDBJ databases">
        <title>Infants hospitalized years apart are colonized by the same room-sourced microbial strains.</title>
        <authorList>
            <person name="Brooks B."/>
            <person name="Olm M.R."/>
            <person name="Firek B.A."/>
            <person name="Baker R."/>
            <person name="Thomas B.C."/>
            <person name="Morowitz M.J."/>
            <person name="Banfield J.F."/>
        </authorList>
    </citation>
    <scope>NUCLEOTIDE SEQUENCE [LARGE SCALE GENOMIC DNA]</scope>
    <source>
        <strain evidence="4">S2_003_000_R2_14</strain>
    </source>
</reference>
<dbReference type="Gene3D" id="3.30.450.370">
    <property type="match status" value="1"/>
</dbReference>
<dbReference type="AlphaFoldDB" id="A0A2W5UIU5"/>
<evidence type="ECO:0000313" key="4">
    <source>
        <dbReference type="EMBL" id="PZR03194.1"/>
    </source>
</evidence>
<accession>A0A2W5UIU5</accession>
<gene>
    <name evidence="4" type="ORF">DI536_36235</name>
</gene>
<dbReference type="Gene3D" id="3.40.50.300">
    <property type="entry name" value="P-loop containing nucleotide triphosphate hydrolases"/>
    <property type="match status" value="1"/>
</dbReference>
<proteinExistence type="inferred from homology"/>
<evidence type="ECO:0000313" key="5">
    <source>
        <dbReference type="Proteomes" id="UP000249061"/>
    </source>
</evidence>
<dbReference type="PANTHER" id="PTHR30486:SF6">
    <property type="entry name" value="TYPE IV PILUS RETRACTATION ATPASE PILT"/>
    <property type="match status" value="1"/>
</dbReference>
<evidence type="ECO:0000259" key="3">
    <source>
        <dbReference type="Pfam" id="PF00437"/>
    </source>
</evidence>
<dbReference type="Proteomes" id="UP000249061">
    <property type="component" value="Unassembled WGS sequence"/>
</dbReference>
<feature type="region of interest" description="Disordered" evidence="2">
    <location>
        <begin position="1"/>
        <end position="26"/>
    </location>
</feature>
<evidence type="ECO:0000256" key="2">
    <source>
        <dbReference type="SAM" id="MobiDB-lite"/>
    </source>
</evidence>
<dbReference type="SUPFAM" id="SSF52540">
    <property type="entry name" value="P-loop containing nucleoside triphosphate hydrolases"/>
    <property type="match status" value="1"/>
</dbReference>
<feature type="domain" description="Bacterial type II secretion system protein E" evidence="3">
    <location>
        <begin position="95"/>
        <end position="325"/>
    </location>
</feature>
<name>A0A2W5UIU5_9BACT</name>
<comment type="similarity">
    <text evidence="1">Belongs to the GSP E family.</text>
</comment>
<dbReference type="EMBL" id="QFQP01000110">
    <property type="protein sequence ID" value="PZR03194.1"/>
    <property type="molecule type" value="Genomic_DNA"/>
</dbReference>
<dbReference type="InterPro" id="IPR027417">
    <property type="entry name" value="P-loop_NTPase"/>
</dbReference>
<dbReference type="PANTHER" id="PTHR30486">
    <property type="entry name" value="TWITCHING MOTILITY PROTEIN PILT"/>
    <property type="match status" value="1"/>
</dbReference>
<sequence length="392" mass="42828">MTEAGWAPRAAFREVKSRPRPSPPRSFALLSKRAQMRRRTGRAIMSHVDITGFDHVFIHYADGRTVPGPSVANSDAELMQEIQFLASRGGESGRSFTAANPILDMDLPGGARLAAVAPPVAQRIKIVIRVHRYVDISLEDMVFQQGTLTVNAAKLLKAAVLAGLSIVTSGAPGSGKTTLTRALCGCIDPLEPIVTIEKERELYLDRMGDRHLIVTALQYRRGTGERAADGTQPGEVTLVELLEEALRLNAQRIVVGEVRGGEIDAMFQAMQAGVGSFSTLHANSASEAIDRMTTLTTKNLGASDTYAYRQIAQHIDMIVQISITRDSQGIRRRRVTEIAEVVPGEEGRPIAKTIFRLDQTTEQLVFEERPTTKTLEALVYQGLDPAIFQGVE</sequence>
<protein>
    <recommendedName>
        <fullName evidence="3">Bacterial type II secretion system protein E domain-containing protein</fullName>
    </recommendedName>
</protein>